<dbReference type="EMBL" id="JABVED010000027">
    <property type="protein sequence ID" value="MBC6451310.1"/>
    <property type="molecule type" value="Genomic_DNA"/>
</dbReference>
<dbReference type="RefSeq" id="WP_187224384.1">
    <property type="nucleotide sequence ID" value="NZ_JABVED010000027.1"/>
</dbReference>
<gene>
    <name evidence="1" type="ORF">GPZ80_29535</name>
</gene>
<sequence>MSSLQECAAQLNQLAEKLPYGAVGHVSTELEQVGQQVMQIVQGTGHEQTAGQIMALKEQMVQQLTDQLGMIRNVLETTAAAVLGR</sequence>
<reference evidence="1 2" key="1">
    <citation type="submission" date="2020-06" db="EMBL/GenBank/DDBJ databases">
        <title>Actinokineospora xiongansis sp. nov., isolated from soil of Baiyangdian.</title>
        <authorList>
            <person name="Zhang X."/>
        </authorList>
    </citation>
    <scope>NUCLEOTIDE SEQUENCE [LARGE SCALE GENOMIC DNA]</scope>
    <source>
        <strain evidence="1 2">HBU206404</strain>
    </source>
</reference>
<evidence type="ECO:0000313" key="1">
    <source>
        <dbReference type="EMBL" id="MBC6451310.1"/>
    </source>
</evidence>
<evidence type="ECO:0000313" key="2">
    <source>
        <dbReference type="Proteomes" id="UP000734823"/>
    </source>
</evidence>
<name>A0ABR7LF93_9PSEU</name>
<accession>A0ABR7LF93</accession>
<organism evidence="1 2">
    <name type="scientific">Actinokineospora xionganensis</name>
    <dbReference type="NCBI Taxonomy" id="2684470"/>
    <lineage>
        <taxon>Bacteria</taxon>
        <taxon>Bacillati</taxon>
        <taxon>Actinomycetota</taxon>
        <taxon>Actinomycetes</taxon>
        <taxon>Pseudonocardiales</taxon>
        <taxon>Pseudonocardiaceae</taxon>
        <taxon>Actinokineospora</taxon>
    </lineage>
</organism>
<protein>
    <submittedName>
        <fullName evidence="1">Uncharacterized protein</fullName>
    </submittedName>
</protein>
<dbReference type="Proteomes" id="UP000734823">
    <property type="component" value="Unassembled WGS sequence"/>
</dbReference>
<comment type="caution">
    <text evidence="1">The sequence shown here is derived from an EMBL/GenBank/DDBJ whole genome shotgun (WGS) entry which is preliminary data.</text>
</comment>
<proteinExistence type="predicted"/>
<keyword evidence="2" id="KW-1185">Reference proteome</keyword>